<comment type="caution">
    <text evidence="2">The sequence shown here is derived from an EMBL/GenBank/DDBJ whole genome shotgun (WGS) entry which is preliminary data.</text>
</comment>
<dbReference type="EMBL" id="LXQA010005432">
    <property type="protein sequence ID" value="MCH83583.1"/>
    <property type="molecule type" value="Genomic_DNA"/>
</dbReference>
<dbReference type="Pfam" id="PF04195">
    <property type="entry name" value="Transposase_28"/>
    <property type="match status" value="1"/>
</dbReference>
<accession>A0A392M8W9</accession>
<reference evidence="2 3" key="1">
    <citation type="journal article" date="2018" name="Front. Plant Sci.">
        <title>Red Clover (Trifolium pratense) and Zigzag Clover (T. medium) - A Picture of Genomic Similarities and Differences.</title>
        <authorList>
            <person name="Dluhosova J."/>
            <person name="Istvanek J."/>
            <person name="Nedelnik J."/>
            <person name="Repkova J."/>
        </authorList>
    </citation>
    <scope>NUCLEOTIDE SEQUENCE [LARGE SCALE GENOMIC DNA]</scope>
    <source>
        <strain evidence="3">cv. 10/8</strain>
        <tissue evidence="2">Leaf</tissue>
    </source>
</reference>
<evidence type="ECO:0000259" key="1">
    <source>
        <dbReference type="Pfam" id="PF04195"/>
    </source>
</evidence>
<organism evidence="2 3">
    <name type="scientific">Trifolium medium</name>
    <dbReference type="NCBI Taxonomy" id="97028"/>
    <lineage>
        <taxon>Eukaryota</taxon>
        <taxon>Viridiplantae</taxon>
        <taxon>Streptophyta</taxon>
        <taxon>Embryophyta</taxon>
        <taxon>Tracheophyta</taxon>
        <taxon>Spermatophyta</taxon>
        <taxon>Magnoliopsida</taxon>
        <taxon>eudicotyledons</taxon>
        <taxon>Gunneridae</taxon>
        <taxon>Pentapetalae</taxon>
        <taxon>rosids</taxon>
        <taxon>fabids</taxon>
        <taxon>Fabales</taxon>
        <taxon>Fabaceae</taxon>
        <taxon>Papilionoideae</taxon>
        <taxon>50 kb inversion clade</taxon>
        <taxon>NPAAA clade</taxon>
        <taxon>Hologalegina</taxon>
        <taxon>IRL clade</taxon>
        <taxon>Trifolieae</taxon>
        <taxon>Trifolium</taxon>
    </lineage>
</organism>
<feature type="domain" description="Transposase (putative) gypsy type" evidence="1">
    <location>
        <begin position="65"/>
        <end position="121"/>
    </location>
</feature>
<dbReference type="PANTHER" id="PTHR31099:SF49">
    <property type="entry name" value="MYOSIN HEAVY CHAIN-LIKE PROTEIN"/>
    <property type="match status" value="1"/>
</dbReference>
<sequence>MGVSSKFSTPEIVACFRGAIKLSGSNDESGIITDPVNEGKFVTTVNTTEPHYFYMYTNLVQVLNLWLPFTDFESLMLKTLNVAPSQLHPNGWAFIKAFEIVCLGFDLEPSVGVFFSFYHIKGISPNILVLIYSQPNRGRFNLFASNFKNYKNTFLCFRCGDNLPDLMFDDLSEPLFPFYWTSNPRLIKGAILEKLSDIER</sequence>
<name>A0A392M8W9_9FABA</name>
<gene>
    <name evidence="2" type="ORF">A2U01_0004409</name>
</gene>
<protein>
    <recommendedName>
        <fullName evidence="1">Transposase (putative) gypsy type domain-containing protein</fullName>
    </recommendedName>
</protein>
<dbReference type="AlphaFoldDB" id="A0A392M8W9"/>
<evidence type="ECO:0000313" key="3">
    <source>
        <dbReference type="Proteomes" id="UP000265520"/>
    </source>
</evidence>
<keyword evidence="3" id="KW-1185">Reference proteome</keyword>
<evidence type="ECO:0000313" key="2">
    <source>
        <dbReference type="EMBL" id="MCH83583.1"/>
    </source>
</evidence>
<proteinExistence type="predicted"/>
<dbReference type="Proteomes" id="UP000265520">
    <property type="component" value="Unassembled WGS sequence"/>
</dbReference>
<dbReference type="PANTHER" id="PTHR31099">
    <property type="entry name" value="OS06G0165300 PROTEIN"/>
    <property type="match status" value="1"/>
</dbReference>
<dbReference type="InterPro" id="IPR007321">
    <property type="entry name" value="Transposase_28"/>
</dbReference>